<evidence type="ECO:0000256" key="1">
    <source>
        <dbReference type="ARBA" id="ARBA00023125"/>
    </source>
</evidence>
<reference evidence="3 4" key="1">
    <citation type="submission" date="2015-04" db="EMBL/GenBank/DDBJ databases">
        <title>Genome sequence of Kerstersia gyiorum CG1.</title>
        <authorList>
            <person name="Greninger A.L."/>
            <person name="Kozyreva V."/>
            <person name="Chaturvedi V."/>
        </authorList>
    </citation>
    <scope>NUCLEOTIDE SEQUENCE [LARGE SCALE GENOMIC DNA]</scope>
    <source>
        <strain evidence="3 4">CG1</strain>
    </source>
</reference>
<dbReference type="PANTHER" id="PTHR46558">
    <property type="entry name" value="TRACRIPTIONAL REGULATORY PROTEIN-RELATED-RELATED"/>
    <property type="match status" value="1"/>
</dbReference>
<gene>
    <name evidence="3" type="ORF">AAV32_05420</name>
</gene>
<dbReference type="InterPro" id="IPR001387">
    <property type="entry name" value="Cro/C1-type_HTH"/>
</dbReference>
<protein>
    <submittedName>
        <fullName evidence="3">DNA-binding protein</fullName>
    </submittedName>
</protein>
<feature type="domain" description="HTH cro/C1-type" evidence="2">
    <location>
        <begin position="16"/>
        <end position="70"/>
    </location>
</feature>
<dbReference type="Gene3D" id="1.10.260.40">
    <property type="entry name" value="lambda repressor-like DNA-binding domains"/>
    <property type="match status" value="1"/>
</dbReference>
<dbReference type="Proteomes" id="UP000078084">
    <property type="component" value="Unassembled WGS sequence"/>
</dbReference>
<dbReference type="GO" id="GO:0003677">
    <property type="term" value="F:DNA binding"/>
    <property type="evidence" value="ECO:0007669"/>
    <property type="project" value="UniProtKB-KW"/>
</dbReference>
<dbReference type="EMBL" id="LBNE01000002">
    <property type="protein sequence ID" value="KKO72492.1"/>
    <property type="molecule type" value="Genomic_DNA"/>
</dbReference>
<accession>A0A171KUC5</accession>
<evidence type="ECO:0000259" key="2">
    <source>
        <dbReference type="PROSITE" id="PS50943"/>
    </source>
</evidence>
<dbReference type="InterPro" id="IPR010982">
    <property type="entry name" value="Lambda_DNA-bd_dom_sf"/>
</dbReference>
<comment type="caution">
    <text evidence="3">The sequence shown here is derived from an EMBL/GenBank/DDBJ whole genome shotgun (WGS) entry which is preliminary data.</text>
</comment>
<evidence type="ECO:0000313" key="3">
    <source>
        <dbReference type="EMBL" id="KKO72492.1"/>
    </source>
</evidence>
<dbReference type="PANTHER" id="PTHR46558:SF13">
    <property type="entry name" value="HTH-TYPE TRANSCRIPTIONAL REGULATOR IMMR"/>
    <property type="match status" value="1"/>
</dbReference>
<evidence type="ECO:0000313" key="4">
    <source>
        <dbReference type="Proteomes" id="UP000078084"/>
    </source>
</evidence>
<proteinExistence type="predicted"/>
<dbReference type="Pfam" id="PF01381">
    <property type="entry name" value="HTH_3"/>
    <property type="match status" value="1"/>
</dbReference>
<dbReference type="CDD" id="cd00093">
    <property type="entry name" value="HTH_XRE"/>
    <property type="match status" value="1"/>
</dbReference>
<dbReference type="AlphaFoldDB" id="A0A171KUC5"/>
<sequence length="115" mass="12688">MQLDERELAKSVGKAIASRRMEAGLTQEEVAEKLGVGNEAVSRMERGTVMPTVGRLVALSQIFSCGVNDLLSQSSPRMTDQGQRIADILEHHQVEDRAFLIAMLEQLSTHLIKRG</sequence>
<keyword evidence="4" id="KW-1185">Reference proteome</keyword>
<dbReference type="SMART" id="SM00530">
    <property type="entry name" value="HTH_XRE"/>
    <property type="match status" value="1"/>
</dbReference>
<dbReference type="SUPFAM" id="SSF47413">
    <property type="entry name" value="lambda repressor-like DNA-binding domains"/>
    <property type="match status" value="1"/>
</dbReference>
<name>A0A171KUC5_9BURK</name>
<dbReference type="RefSeq" id="WP_068368576.1">
    <property type="nucleotide sequence ID" value="NZ_LBNE01000002.1"/>
</dbReference>
<dbReference type="PROSITE" id="PS50943">
    <property type="entry name" value="HTH_CROC1"/>
    <property type="match status" value="1"/>
</dbReference>
<organism evidence="3 4">
    <name type="scientific">Kerstersia gyiorum</name>
    <dbReference type="NCBI Taxonomy" id="206506"/>
    <lineage>
        <taxon>Bacteria</taxon>
        <taxon>Pseudomonadati</taxon>
        <taxon>Pseudomonadota</taxon>
        <taxon>Betaproteobacteria</taxon>
        <taxon>Burkholderiales</taxon>
        <taxon>Alcaligenaceae</taxon>
        <taxon>Kerstersia</taxon>
    </lineage>
</organism>
<dbReference type="PATRIC" id="fig|206506.3.peg.1162"/>
<keyword evidence="1 3" id="KW-0238">DNA-binding</keyword>